<dbReference type="InterPro" id="IPR007197">
    <property type="entry name" value="rSAM"/>
</dbReference>
<dbReference type="SUPFAM" id="SSF47781">
    <property type="entry name" value="RuvA domain 2-like"/>
    <property type="match status" value="1"/>
</dbReference>
<dbReference type="CDD" id="cd01335">
    <property type="entry name" value="Radical_SAM"/>
    <property type="match status" value="1"/>
</dbReference>
<dbReference type="NCBIfam" id="TIGR03914">
    <property type="entry name" value="UDG_fam_dom"/>
    <property type="match status" value="1"/>
</dbReference>
<dbReference type="GO" id="GO:0046872">
    <property type="term" value="F:metal ion binding"/>
    <property type="evidence" value="ECO:0007669"/>
    <property type="project" value="UniProtKB-KW"/>
</dbReference>
<dbReference type="NCBIfam" id="TIGR03915">
    <property type="entry name" value="SAM_7_link_chp"/>
    <property type="match status" value="1"/>
</dbReference>
<keyword evidence="4" id="KW-0949">S-adenosyl-L-methionine</keyword>
<dbReference type="InterPro" id="IPR023874">
    <property type="entry name" value="DNA_rSAM_put"/>
</dbReference>
<feature type="domain" description="Radical SAM core" evidence="12">
    <location>
        <begin position="51"/>
        <end position="293"/>
    </location>
</feature>
<dbReference type="AlphaFoldDB" id="A0A4P9Z6S2"/>
<dbReference type="InterPro" id="IPR005122">
    <property type="entry name" value="Uracil-DNA_glycosylase-like"/>
</dbReference>
<dbReference type="InterPro" id="IPR023875">
    <property type="entry name" value="DNA_repair_put"/>
</dbReference>
<keyword evidence="5" id="KW-0479">Metal-binding</keyword>
<dbReference type="PANTHER" id="PTHR33693">
    <property type="entry name" value="TYPE-5 URACIL-DNA GLYCOSYLASE"/>
    <property type="match status" value="1"/>
</dbReference>
<dbReference type="Gene3D" id="3.40.470.10">
    <property type="entry name" value="Uracil-DNA glycosylase-like domain"/>
    <property type="match status" value="1"/>
</dbReference>
<evidence type="ECO:0000256" key="1">
    <source>
        <dbReference type="ARBA" id="ARBA00006521"/>
    </source>
</evidence>
<dbReference type="GO" id="GO:0006281">
    <property type="term" value="P:DNA repair"/>
    <property type="evidence" value="ECO:0007669"/>
    <property type="project" value="UniProtKB-KW"/>
</dbReference>
<dbReference type="SUPFAM" id="SSF52141">
    <property type="entry name" value="Uracil-DNA glycosylase-like"/>
    <property type="match status" value="1"/>
</dbReference>
<dbReference type="Gene3D" id="3.20.20.70">
    <property type="entry name" value="Aldolase class I"/>
    <property type="match status" value="1"/>
</dbReference>
<reference evidence="14" key="1">
    <citation type="journal article" date="2018" name="Nat. Microbiol.">
        <title>Leveraging single-cell genomics to expand the fungal tree of life.</title>
        <authorList>
            <person name="Ahrendt S.R."/>
            <person name="Quandt C.A."/>
            <person name="Ciobanu D."/>
            <person name="Clum A."/>
            <person name="Salamov A."/>
            <person name="Andreopoulos B."/>
            <person name="Cheng J.F."/>
            <person name="Woyke T."/>
            <person name="Pelin A."/>
            <person name="Henrissat B."/>
            <person name="Reynolds N.K."/>
            <person name="Benny G.L."/>
            <person name="Smith M.E."/>
            <person name="James T.Y."/>
            <person name="Grigoriev I.V."/>
        </authorList>
    </citation>
    <scope>NUCLEOTIDE SEQUENCE [LARGE SCALE GENOMIC DNA]</scope>
    <source>
        <strain evidence="14">Benny S71-1</strain>
    </source>
</reference>
<dbReference type="OrthoDB" id="10265121at2759"/>
<dbReference type="InterPro" id="IPR010994">
    <property type="entry name" value="RuvA_2-like"/>
</dbReference>
<protein>
    <recommendedName>
        <fullName evidence="2">Type-4 uracil-DNA glycosylase</fullName>
    </recommendedName>
</protein>
<dbReference type="Pfam" id="PF13566">
    <property type="entry name" value="DUF4130"/>
    <property type="match status" value="1"/>
</dbReference>
<dbReference type="PROSITE" id="PS51918">
    <property type="entry name" value="RADICAL_SAM"/>
    <property type="match status" value="1"/>
</dbReference>
<dbReference type="Proteomes" id="UP000278143">
    <property type="component" value="Unassembled WGS sequence"/>
</dbReference>
<dbReference type="NCBIfam" id="TIGR00758">
    <property type="entry name" value="UDG_fam4"/>
    <property type="match status" value="1"/>
</dbReference>
<gene>
    <name evidence="13" type="ORF">SYNPS1DRAFT_20388</name>
</gene>
<dbReference type="InterPro" id="IPR005273">
    <property type="entry name" value="Ura-DNA_glyco_family4"/>
</dbReference>
<dbReference type="NCBIfam" id="TIGR03916">
    <property type="entry name" value="rSAM_link_UDG"/>
    <property type="match status" value="1"/>
</dbReference>
<evidence type="ECO:0000256" key="6">
    <source>
        <dbReference type="ARBA" id="ARBA00022763"/>
    </source>
</evidence>
<dbReference type="InterPro" id="IPR051536">
    <property type="entry name" value="UDG_Type-4/5"/>
</dbReference>
<accession>A0A4P9Z6S2</accession>
<dbReference type="InterPro" id="IPR006638">
    <property type="entry name" value="Elp3/MiaA/NifB-like_rSAM"/>
</dbReference>
<evidence type="ECO:0000256" key="11">
    <source>
        <dbReference type="SAM" id="MobiDB-lite"/>
    </source>
</evidence>
<evidence type="ECO:0000259" key="12">
    <source>
        <dbReference type="PROSITE" id="PS51918"/>
    </source>
</evidence>
<evidence type="ECO:0000256" key="7">
    <source>
        <dbReference type="ARBA" id="ARBA00022801"/>
    </source>
</evidence>
<dbReference type="Pfam" id="PF04055">
    <property type="entry name" value="Radical_SAM"/>
    <property type="match status" value="1"/>
</dbReference>
<keyword evidence="9" id="KW-0411">Iron-sulfur</keyword>
<dbReference type="PANTHER" id="PTHR33693:SF9">
    <property type="entry name" value="TYPE-4 URACIL-DNA GLYCOSYLASE"/>
    <property type="match status" value="1"/>
</dbReference>
<name>A0A4P9Z6S2_9FUNG</name>
<dbReference type="SFLD" id="SFLDG01102">
    <property type="entry name" value="Uncharacterised_Radical_SAM_Su"/>
    <property type="match status" value="1"/>
</dbReference>
<keyword evidence="7" id="KW-0378">Hydrolase</keyword>
<dbReference type="InterPro" id="IPR058240">
    <property type="entry name" value="rSAM_sf"/>
</dbReference>
<evidence type="ECO:0000256" key="5">
    <source>
        <dbReference type="ARBA" id="ARBA00022723"/>
    </source>
</evidence>
<dbReference type="GO" id="GO:0097506">
    <property type="term" value="F:deaminated base DNA N-glycosylase activity"/>
    <property type="evidence" value="ECO:0007669"/>
    <property type="project" value="UniProtKB-ARBA"/>
</dbReference>
<dbReference type="InterPro" id="IPR025404">
    <property type="entry name" value="DUF4130"/>
</dbReference>
<dbReference type="InterPro" id="IPR013785">
    <property type="entry name" value="Aldolase_TIM"/>
</dbReference>
<keyword evidence="14" id="KW-1185">Reference proteome</keyword>
<dbReference type="SMART" id="SM00987">
    <property type="entry name" value="UreE_C"/>
    <property type="match status" value="1"/>
</dbReference>
<sequence>MDVQRKLEILADAAKYDASCASSGTETRDSRNGKGMGSTDAGMGICHSYAPDGRCISLLKILLTNACNYDCLYCINRASSNVQRARFTVEEAVKLTLDFYRRNYIEGLFLSSGIIRSPNYTMEQVVRVARSLREDHHFRGYIHLKTIPEADEALIVEAGKYADRLSINIEVPTESSLSKLAPEKDVRAIRRTMGRLRLRLDEAQETKKDKRAPRFAPAGQSTQMIVGADTSNDQTILETSANLYGSYKLKRVYYSAFSPIPDASRSLPLQAPPLIREHRLYQADWLLRFYGFDLGEITDPLEGGMLPLDIDPKLAWALRHRERFPLDVNRASREDLLRVPGFGVKTVDRIISARRVTNLCSADLARLRVPRNKVLPFIVLPDHKPPAQLLDSNRLLHLDNETDFTGWRNAARALASNGIAPNDVTWTVAGGDAGLFTPSAIPAFDTEQSFNVPAAFVQLAKTAILNRNPERFALLYRLLWRLRTHPRLMGAATDADVARVQSLAKEVRRDEHKMHAFVRFREFGRGNDFRFVAWFEPDHHIVKLAAPFFERRFADMAWSILTPDRCAHWDGCKTIFTPGALKSDAPSSDPLEDIWRTYYANIFNPARLKIKAMQAEMPKKYWRNLPEAPLIDTLIAKARLMTQAMIDSEASVPRASQQRRDEPMKSPSVHTKPGSLATIRAEAADCRSCHLWKDATQTVFGEGPNHAPIMLVGEQPGDKEDLAGKPFVGPAGQVLNRALEEAGLDRDKVYVTNAVKHFKFVPRGKIRLHQKPNTPEIKACRPWYERELASIKPALVVAMGATAAQTVFGKITPIGKNRGHLIDLDEAGPETKALVTVHPSYLLRLPDEDAKAREYANFVKDLKLAASFLHKLNAA</sequence>
<evidence type="ECO:0000313" key="13">
    <source>
        <dbReference type="EMBL" id="RKP28305.1"/>
    </source>
</evidence>
<dbReference type="SFLD" id="SFLDS00029">
    <property type="entry name" value="Radical_SAM"/>
    <property type="match status" value="1"/>
</dbReference>
<evidence type="ECO:0000256" key="8">
    <source>
        <dbReference type="ARBA" id="ARBA00023004"/>
    </source>
</evidence>
<dbReference type="GO" id="GO:0051539">
    <property type="term" value="F:4 iron, 4 sulfur cluster binding"/>
    <property type="evidence" value="ECO:0007669"/>
    <property type="project" value="UniProtKB-KW"/>
</dbReference>
<proteinExistence type="inferred from homology"/>
<evidence type="ECO:0000256" key="10">
    <source>
        <dbReference type="ARBA" id="ARBA00023204"/>
    </source>
</evidence>
<organism evidence="13 14">
    <name type="scientific">Syncephalis pseudoplumigaleata</name>
    <dbReference type="NCBI Taxonomy" id="1712513"/>
    <lineage>
        <taxon>Eukaryota</taxon>
        <taxon>Fungi</taxon>
        <taxon>Fungi incertae sedis</taxon>
        <taxon>Zoopagomycota</taxon>
        <taxon>Zoopagomycotina</taxon>
        <taxon>Zoopagomycetes</taxon>
        <taxon>Zoopagales</taxon>
        <taxon>Piptocephalidaceae</taxon>
        <taxon>Syncephalis</taxon>
    </lineage>
</organism>
<evidence type="ECO:0000313" key="14">
    <source>
        <dbReference type="Proteomes" id="UP000278143"/>
    </source>
</evidence>
<evidence type="ECO:0000256" key="3">
    <source>
        <dbReference type="ARBA" id="ARBA00022485"/>
    </source>
</evidence>
<dbReference type="CDD" id="cd10030">
    <property type="entry name" value="UDG-F4_TTUDGA_SPO1dp_like"/>
    <property type="match status" value="1"/>
</dbReference>
<dbReference type="SMART" id="SM00729">
    <property type="entry name" value="Elp3"/>
    <property type="match status" value="1"/>
</dbReference>
<keyword evidence="8" id="KW-0408">Iron</keyword>
<keyword evidence="10" id="KW-0234">DNA repair</keyword>
<comment type="similarity">
    <text evidence="1">Belongs to the uracil-DNA glycosylase (UDG) superfamily. Type 4 (UDGa) family.</text>
</comment>
<keyword evidence="6" id="KW-0227">DNA damage</keyword>
<feature type="region of interest" description="Disordered" evidence="11">
    <location>
        <begin position="649"/>
        <end position="673"/>
    </location>
</feature>
<dbReference type="InterPro" id="IPR036895">
    <property type="entry name" value="Uracil-DNA_glycosylase-like_sf"/>
</dbReference>
<dbReference type="Pfam" id="PF03167">
    <property type="entry name" value="UDG"/>
    <property type="match status" value="1"/>
</dbReference>
<evidence type="ECO:0000256" key="9">
    <source>
        <dbReference type="ARBA" id="ARBA00023014"/>
    </source>
</evidence>
<dbReference type="EMBL" id="KZ989109">
    <property type="protein sequence ID" value="RKP28305.1"/>
    <property type="molecule type" value="Genomic_DNA"/>
</dbReference>
<dbReference type="SMART" id="SM00986">
    <property type="entry name" value="UDG"/>
    <property type="match status" value="1"/>
</dbReference>
<keyword evidence="3" id="KW-0004">4Fe-4S</keyword>
<dbReference type="SUPFAM" id="SSF102114">
    <property type="entry name" value="Radical SAM enzymes"/>
    <property type="match status" value="1"/>
</dbReference>
<evidence type="ECO:0000256" key="4">
    <source>
        <dbReference type="ARBA" id="ARBA00022691"/>
    </source>
</evidence>
<evidence type="ECO:0000256" key="2">
    <source>
        <dbReference type="ARBA" id="ARBA00019403"/>
    </source>
</evidence>